<evidence type="ECO:0000313" key="2">
    <source>
        <dbReference type="Proteomes" id="UP001259347"/>
    </source>
</evidence>
<sequence length="185" mass="18827">MGEHPPITRRTIIKGAAWSVPVIATAVATPAATASVLTGAHSVGSLVESSPNIKDSVLSASSSRVESCFPNDMFRATFALTATVTYNGADEAFSLSRSSVTSAGAVWTVTSRSARQVTMTAVQMVGCYSGITGFDLAYNAGAVPPLGSLTLNIAGVSADGTMKIDNLVSAIDGYAAVVGPKVHDS</sequence>
<evidence type="ECO:0008006" key="3">
    <source>
        <dbReference type="Google" id="ProtNLM"/>
    </source>
</evidence>
<dbReference type="Proteomes" id="UP001259347">
    <property type="component" value="Unassembled WGS sequence"/>
</dbReference>
<protein>
    <recommendedName>
        <fullName evidence="3">Secreted protein</fullName>
    </recommendedName>
</protein>
<reference evidence="1 2" key="1">
    <citation type="submission" date="2023-07" db="EMBL/GenBank/DDBJ databases">
        <title>Sorghum-associated microbial communities from plants grown in Nebraska, USA.</title>
        <authorList>
            <person name="Schachtman D."/>
        </authorList>
    </citation>
    <scope>NUCLEOTIDE SEQUENCE [LARGE SCALE GENOMIC DNA]</scope>
    <source>
        <strain evidence="1 2">2980</strain>
    </source>
</reference>
<comment type="caution">
    <text evidence="1">The sequence shown here is derived from an EMBL/GenBank/DDBJ whole genome shotgun (WGS) entry which is preliminary data.</text>
</comment>
<evidence type="ECO:0000313" key="1">
    <source>
        <dbReference type="EMBL" id="MDR6867845.1"/>
    </source>
</evidence>
<name>A0ABU1SE07_9MICO</name>
<dbReference type="PROSITE" id="PS51318">
    <property type="entry name" value="TAT"/>
    <property type="match status" value="1"/>
</dbReference>
<keyword evidence="2" id="KW-1185">Reference proteome</keyword>
<gene>
    <name evidence="1" type="ORF">J2Y69_002453</name>
</gene>
<accession>A0ABU1SE07</accession>
<dbReference type="InterPro" id="IPR006311">
    <property type="entry name" value="TAT_signal"/>
</dbReference>
<dbReference type="EMBL" id="JAVDUM010000010">
    <property type="protein sequence ID" value="MDR6867845.1"/>
    <property type="molecule type" value="Genomic_DNA"/>
</dbReference>
<proteinExistence type="predicted"/>
<dbReference type="RefSeq" id="WP_310021080.1">
    <property type="nucleotide sequence ID" value="NZ_JAVDUM010000010.1"/>
</dbReference>
<organism evidence="1 2">
    <name type="scientific">Microbacterium resistens</name>
    <dbReference type="NCBI Taxonomy" id="156977"/>
    <lineage>
        <taxon>Bacteria</taxon>
        <taxon>Bacillati</taxon>
        <taxon>Actinomycetota</taxon>
        <taxon>Actinomycetes</taxon>
        <taxon>Micrococcales</taxon>
        <taxon>Microbacteriaceae</taxon>
        <taxon>Microbacterium</taxon>
    </lineage>
</organism>